<evidence type="ECO:0000313" key="21">
    <source>
        <dbReference type="Proteomes" id="UP000427769"/>
    </source>
</evidence>
<feature type="active site" description="GMP-histidine intermediate" evidence="18">
    <location>
        <position position="57"/>
    </location>
</feature>
<accession>A0A5K7ZE04</accession>
<protein>
    <recommendedName>
        <fullName evidence="16">Adenosylcobinamide kinase</fullName>
        <ecNumber evidence="8">2.7.1.156</ecNumber>
        <ecNumber evidence="9">2.7.7.62</ecNumber>
    </recommendedName>
    <alternativeName>
        <fullName evidence="17">Adenosylcobinamide-phosphate guanylyltransferase</fullName>
    </alternativeName>
</protein>
<dbReference type="CDD" id="cd00544">
    <property type="entry name" value="CobU"/>
    <property type="match status" value="1"/>
</dbReference>
<comment type="function">
    <text evidence="4">Catalyzes ATP-dependent phosphorylation of adenosylcobinamide and addition of GMP to adenosylcobinamide phosphate.</text>
</comment>
<dbReference type="PANTHER" id="PTHR34848:SF1">
    <property type="entry name" value="BIFUNCTIONAL ADENOSYLCOBALAMIN BIOSYNTHESIS PROTEIN COBU"/>
    <property type="match status" value="1"/>
</dbReference>
<comment type="catalytic activity">
    <reaction evidence="1">
        <text>adenosylcob(III)inamide + ATP = adenosylcob(III)inamide phosphate + ADP + H(+)</text>
        <dbReference type="Rhea" id="RHEA:15769"/>
        <dbReference type="ChEBI" id="CHEBI:2480"/>
        <dbReference type="ChEBI" id="CHEBI:15378"/>
        <dbReference type="ChEBI" id="CHEBI:30616"/>
        <dbReference type="ChEBI" id="CHEBI:58502"/>
        <dbReference type="ChEBI" id="CHEBI:456216"/>
        <dbReference type="EC" id="2.7.1.156"/>
    </reaction>
</comment>
<feature type="binding site" evidence="19">
    <location>
        <position position="91"/>
    </location>
    <ligand>
        <name>GTP</name>
        <dbReference type="ChEBI" id="CHEBI:37565"/>
    </ligand>
</feature>
<dbReference type="Pfam" id="PF02283">
    <property type="entry name" value="CobU"/>
    <property type="match status" value="1"/>
</dbReference>
<evidence type="ECO:0000256" key="3">
    <source>
        <dbReference type="ARBA" id="ARBA00001522"/>
    </source>
</evidence>
<comment type="catalytic activity">
    <reaction evidence="2">
        <text>adenosylcob(III)inamide phosphate + GTP + H(+) = adenosylcob(III)inamide-GDP + diphosphate</text>
        <dbReference type="Rhea" id="RHEA:22712"/>
        <dbReference type="ChEBI" id="CHEBI:15378"/>
        <dbReference type="ChEBI" id="CHEBI:33019"/>
        <dbReference type="ChEBI" id="CHEBI:37565"/>
        <dbReference type="ChEBI" id="CHEBI:58502"/>
        <dbReference type="ChEBI" id="CHEBI:60487"/>
        <dbReference type="EC" id="2.7.7.62"/>
    </reaction>
</comment>
<evidence type="ECO:0000256" key="4">
    <source>
        <dbReference type="ARBA" id="ARBA00003889"/>
    </source>
</evidence>
<dbReference type="GO" id="GO:0005524">
    <property type="term" value="F:ATP binding"/>
    <property type="evidence" value="ECO:0007669"/>
    <property type="project" value="UniProtKB-KW"/>
</dbReference>
<evidence type="ECO:0000256" key="11">
    <source>
        <dbReference type="ARBA" id="ARBA00022679"/>
    </source>
</evidence>
<feature type="binding site" evidence="19">
    <location>
        <begin position="16"/>
        <end position="23"/>
    </location>
    <ligand>
        <name>GTP</name>
        <dbReference type="ChEBI" id="CHEBI:37565"/>
    </ligand>
</feature>
<comment type="pathway">
    <text evidence="5">Cofactor biosynthesis; adenosylcobalamin biosynthesis; adenosylcobalamin from cob(II)yrinate a,c-diamide: step 6/7.</text>
</comment>
<evidence type="ECO:0000256" key="9">
    <source>
        <dbReference type="ARBA" id="ARBA00012523"/>
    </source>
</evidence>
<evidence type="ECO:0000256" key="1">
    <source>
        <dbReference type="ARBA" id="ARBA00000312"/>
    </source>
</evidence>
<dbReference type="InterPro" id="IPR003203">
    <property type="entry name" value="CobU/CobP"/>
</dbReference>
<keyword evidence="13 20" id="KW-0418">Kinase</keyword>
<keyword evidence="21" id="KW-1185">Reference proteome</keyword>
<feature type="binding site" evidence="19">
    <location>
        <position position="69"/>
    </location>
    <ligand>
        <name>GTP</name>
        <dbReference type="ChEBI" id="CHEBI:37565"/>
    </ligand>
</feature>
<evidence type="ECO:0000256" key="15">
    <source>
        <dbReference type="ARBA" id="ARBA00023134"/>
    </source>
</evidence>
<dbReference type="GO" id="GO:0008820">
    <property type="term" value="F:cobinamide phosphate guanylyltransferase activity"/>
    <property type="evidence" value="ECO:0007669"/>
    <property type="project" value="UniProtKB-EC"/>
</dbReference>
<evidence type="ECO:0000256" key="7">
    <source>
        <dbReference type="ARBA" id="ARBA00007490"/>
    </source>
</evidence>
<keyword evidence="15 19" id="KW-0342">GTP-binding</keyword>
<dbReference type="AlphaFoldDB" id="A0A5K7ZE04"/>
<comment type="similarity">
    <text evidence="7">Belongs to the CobU/CobP family.</text>
</comment>
<evidence type="ECO:0000256" key="14">
    <source>
        <dbReference type="ARBA" id="ARBA00022840"/>
    </source>
</evidence>
<proteinExistence type="inferred from homology"/>
<dbReference type="GO" id="GO:0009236">
    <property type="term" value="P:cobalamin biosynthetic process"/>
    <property type="evidence" value="ECO:0007669"/>
    <property type="project" value="UniProtKB-UniPathway"/>
</dbReference>
<dbReference type="EC" id="2.7.7.62" evidence="9"/>
<evidence type="ECO:0000256" key="13">
    <source>
        <dbReference type="ARBA" id="ARBA00022777"/>
    </source>
</evidence>
<keyword evidence="12 19" id="KW-0547">Nucleotide-binding</keyword>
<comment type="catalytic activity">
    <reaction evidence="3">
        <text>adenosylcob(III)inamide + GTP = adenosylcob(III)inamide phosphate + GDP + H(+)</text>
        <dbReference type="Rhea" id="RHEA:15765"/>
        <dbReference type="ChEBI" id="CHEBI:2480"/>
        <dbReference type="ChEBI" id="CHEBI:15378"/>
        <dbReference type="ChEBI" id="CHEBI:37565"/>
        <dbReference type="ChEBI" id="CHEBI:58189"/>
        <dbReference type="ChEBI" id="CHEBI:58502"/>
        <dbReference type="EC" id="2.7.1.156"/>
    </reaction>
</comment>
<gene>
    <name evidence="20" type="primary">cobU</name>
    <name evidence="20" type="ORF">DSCW_18940</name>
</gene>
<dbReference type="GO" id="GO:0043752">
    <property type="term" value="F:adenosylcobinamide kinase activity"/>
    <property type="evidence" value="ECO:0007669"/>
    <property type="project" value="UniProtKB-EC"/>
</dbReference>
<keyword evidence="11 20" id="KW-0808">Transferase</keyword>
<feature type="binding site" evidence="19">
    <location>
        <begin position="58"/>
        <end position="61"/>
    </location>
    <ligand>
        <name>GTP</name>
        <dbReference type="ChEBI" id="CHEBI:37565"/>
    </ligand>
</feature>
<reference evidence="20 21" key="1">
    <citation type="submission" date="2019-11" db="EMBL/GenBank/DDBJ databases">
        <title>Comparative genomics of hydrocarbon-degrading Desulfosarcina strains.</title>
        <authorList>
            <person name="Watanabe M."/>
            <person name="Kojima H."/>
            <person name="Fukui M."/>
        </authorList>
    </citation>
    <scope>NUCLEOTIDE SEQUENCE [LARGE SCALE GENOMIC DNA]</scope>
    <source>
        <strain evidence="20 21">PP31</strain>
    </source>
</reference>
<comment type="pathway">
    <text evidence="6">Cofactor biosynthesis; adenosylcobalamin biosynthesis; adenosylcobalamin from cob(II)yrinate a,c-diamide: step 5/7.</text>
</comment>
<evidence type="ECO:0000313" key="20">
    <source>
        <dbReference type="EMBL" id="BBO74477.1"/>
    </source>
</evidence>
<dbReference type="KEGG" id="dwd:DSCW_18940"/>
<evidence type="ECO:0000256" key="16">
    <source>
        <dbReference type="ARBA" id="ARBA00029570"/>
    </source>
</evidence>
<dbReference type="EMBL" id="AP021875">
    <property type="protein sequence ID" value="BBO74477.1"/>
    <property type="molecule type" value="Genomic_DNA"/>
</dbReference>
<evidence type="ECO:0000256" key="18">
    <source>
        <dbReference type="PIRSR" id="PIRSR006135-1"/>
    </source>
</evidence>
<dbReference type="SUPFAM" id="SSF52540">
    <property type="entry name" value="P-loop containing nucleoside triphosphate hydrolases"/>
    <property type="match status" value="1"/>
</dbReference>
<dbReference type="OrthoDB" id="9788370at2"/>
<dbReference type="PIRSF" id="PIRSF006135">
    <property type="entry name" value="CobU"/>
    <property type="match status" value="1"/>
</dbReference>
<evidence type="ECO:0000256" key="19">
    <source>
        <dbReference type="PIRSR" id="PIRSR006135-2"/>
    </source>
</evidence>
<dbReference type="NCBIfam" id="NF004469">
    <property type="entry name" value="PRK05800.1"/>
    <property type="match status" value="1"/>
</dbReference>
<evidence type="ECO:0000256" key="10">
    <source>
        <dbReference type="ARBA" id="ARBA00022573"/>
    </source>
</evidence>
<evidence type="ECO:0000256" key="5">
    <source>
        <dbReference type="ARBA" id="ARBA00004692"/>
    </source>
</evidence>
<dbReference type="Gene3D" id="3.40.50.300">
    <property type="entry name" value="P-loop containing nucleotide triphosphate hydrolases"/>
    <property type="match status" value="1"/>
</dbReference>
<keyword evidence="10" id="KW-0169">Cobalamin biosynthesis</keyword>
<evidence type="ECO:0000256" key="8">
    <source>
        <dbReference type="ARBA" id="ARBA00012016"/>
    </source>
</evidence>
<sequence length="187" mass="20430">MIKSKISNNSKILILGGCRSGKSSQALQLAENMGPRRIFVATCVPHDKEMQRRVDLHRHERGDSWTTREVPLDLAGTIRKTGSSADVMLVDCLTLWLSNLLMENDDEARIKESIRDLAQAVGSAACGVILVSNEVGAGIVPENRLARHYRDLAGWTNQAMAAVCDRVVWTVAGIPVTIKPSPQECAP</sequence>
<evidence type="ECO:0000256" key="2">
    <source>
        <dbReference type="ARBA" id="ARBA00000711"/>
    </source>
</evidence>
<dbReference type="EC" id="2.7.1.156" evidence="8"/>
<name>A0A5K7ZE04_9BACT</name>
<evidence type="ECO:0000256" key="6">
    <source>
        <dbReference type="ARBA" id="ARBA00005159"/>
    </source>
</evidence>
<dbReference type="InterPro" id="IPR027417">
    <property type="entry name" value="P-loop_NTPase"/>
</dbReference>
<keyword evidence="14" id="KW-0067">ATP-binding</keyword>
<evidence type="ECO:0000256" key="17">
    <source>
        <dbReference type="ARBA" id="ARBA00030571"/>
    </source>
</evidence>
<organism evidence="20 21">
    <name type="scientific">Desulfosarcina widdelii</name>
    <dbReference type="NCBI Taxonomy" id="947919"/>
    <lineage>
        <taxon>Bacteria</taxon>
        <taxon>Pseudomonadati</taxon>
        <taxon>Thermodesulfobacteriota</taxon>
        <taxon>Desulfobacteria</taxon>
        <taxon>Desulfobacterales</taxon>
        <taxon>Desulfosarcinaceae</taxon>
        <taxon>Desulfosarcina</taxon>
    </lineage>
</organism>
<dbReference type="Proteomes" id="UP000427769">
    <property type="component" value="Chromosome"/>
</dbReference>
<dbReference type="GO" id="GO:0005525">
    <property type="term" value="F:GTP binding"/>
    <property type="evidence" value="ECO:0007669"/>
    <property type="project" value="UniProtKB-KW"/>
</dbReference>
<evidence type="ECO:0000256" key="12">
    <source>
        <dbReference type="ARBA" id="ARBA00022741"/>
    </source>
</evidence>
<dbReference type="UniPathway" id="UPA00148">
    <property type="reaction ID" value="UER00236"/>
</dbReference>
<dbReference type="RefSeq" id="WP_155303503.1">
    <property type="nucleotide sequence ID" value="NZ_AP021875.1"/>
</dbReference>
<dbReference type="PANTHER" id="PTHR34848">
    <property type="match status" value="1"/>
</dbReference>